<reference evidence="10 11" key="1">
    <citation type="submission" date="2020-07" db="EMBL/GenBank/DDBJ databases">
        <title>Mutational pressure drives differential genome stability in two bacterial endosymbionts of sap feeding insects.</title>
        <authorList>
            <person name="Waneka G."/>
        </authorList>
    </citation>
    <scope>NUCLEOTIDE SEQUENCE [LARGE SCALE GENOMIC DNA]</scope>
    <source>
        <strain evidence="10">NAS-MSEV</strain>
    </source>
</reference>
<evidence type="ECO:0000256" key="3">
    <source>
        <dbReference type="ARBA" id="ARBA00022598"/>
    </source>
</evidence>
<dbReference type="GO" id="GO:0005524">
    <property type="term" value="F:ATP binding"/>
    <property type="evidence" value="ECO:0007669"/>
    <property type="project" value="UniProtKB-KW"/>
</dbReference>
<keyword evidence="3 8" id="KW-0436">Ligase</keyword>
<sequence length="707" mass="87027">MFFKTNNNIPMIPYPSGKIHIGHFRNYMINDIYNRFLFLINYKSKMLISWDAFGTPAENASIKNNMFPINYLKKNIFFMKKQLKSSSLSILWKKEFKTSDPNYYLFNQMLIFKLIKNNLLYISNKKINWDDCDKTVLSNEQVIKGVGWRSSCVVCRKNILTYYFKINYVINEIYKEIENLDWPDRVKIMQKNWIFNKYFYYYFYFNFFRKKMKKVFFLKNFFSFFHFFSKKVKFLNRISKLLNSSYFISNIYLNIKIEFWFLKKKKIYFLNYKNIFLKYFYFKKLPINIRYKFKGLTILEFLILFKIKKFIILKIKLKIKDWGISRQRYWGCPIPIYYCKKCKKFYNSNFKDFPILISKNLKNNINYFKILSNLIKCRFCSFKSFKEIGTNDTFIDSSWYFLKYFKKNYEYNLVFPIDLYVGGIEHAILHLFYSRYIFKILRNLKYLNFGEPVKKLFSQGIILNKILDFEKIKIEKMSKSKNNTITPDEISKNYSVDSLRVSILRNPFNKNFIWREDVIKNSNSFFKNIFKKLNFILKEKFFKKYFFFYKYKIIYNFIINNLKNFLYLISKIYYDKIIISLFKIFKIINFKKIFNIFIIKDIYFKILKNFFIFLPSLVRFWKLLKFKNILKINFKEFYFKILLKNSYKFKKVIVLINNRIIGVFFLSKLKKKKIFNFIFFKKKIFKKNIYKIIFINNSVEIITYSYS</sequence>
<dbReference type="Proteomes" id="UP000515745">
    <property type="component" value="Chromosome"/>
</dbReference>
<evidence type="ECO:0000256" key="4">
    <source>
        <dbReference type="ARBA" id="ARBA00022741"/>
    </source>
</evidence>
<comment type="similarity">
    <text evidence="1 8">Belongs to the class-I aminoacyl-tRNA synthetase family.</text>
</comment>
<dbReference type="Gene3D" id="3.40.50.620">
    <property type="entry name" value="HUPs"/>
    <property type="match status" value="2"/>
</dbReference>
<evidence type="ECO:0000256" key="5">
    <source>
        <dbReference type="ARBA" id="ARBA00022840"/>
    </source>
</evidence>
<accession>A0A7G6UHQ4</accession>
<evidence type="ECO:0000256" key="8">
    <source>
        <dbReference type="RuleBase" id="RU363035"/>
    </source>
</evidence>
<dbReference type="InterPro" id="IPR014729">
    <property type="entry name" value="Rossmann-like_a/b/a_fold"/>
</dbReference>
<name>A0A7G6UHQ4_9PROT</name>
<proteinExistence type="inferred from homology"/>
<evidence type="ECO:0000256" key="6">
    <source>
        <dbReference type="ARBA" id="ARBA00022917"/>
    </source>
</evidence>
<keyword evidence="5 8" id="KW-0067">ATP-binding</keyword>
<evidence type="ECO:0000259" key="9">
    <source>
        <dbReference type="Pfam" id="PF00133"/>
    </source>
</evidence>
<keyword evidence="7 8" id="KW-0030">Aminoacyl-tRNA synthetase</keyword>
<dbReference type="GO" id="GO:0006429">
    <property type="term" value="P:leucyl-tRNA aminoacylation"/>
    <property type="evidence" value="ECO:0007669"/>
    <property type="project" value="InterPro"/>
</dbReference>
<dbReference type="Gene3D" id="1.10.730.10">
    <property type="entry name" value="Isoleucyl-tRNA Synthetase, Domain 1"/>
    <property type="match status" value="1"/>
</dbReference>
<dbReference type="Pfam" id="PF00133">
    <property type="entry name" value="tRNA-synt_1"/>
    <property type="match status" value="1"/>
</dbReference>
<evidence type="ECO:0000313" key="10">
    <source>
        <dbReference type="EMBL" id="QND78551.1"/>
    </source>
</evidence>
<dbReference type="PRINTS" id="PR00985">
    <property type="entry name" value="TRNASYNTHLEU"/>
</dbReference>
<dbReference type="PANTHER" id="PTHR43740:SF2">
    <property type="entry name" value="LEUCINE--TRNA LIGASE, MITOCHONDRIAL"/>
    <property type="match status" value="1"/>
</dbReference>
<dbReference type="EMBL" id="CP060019">
    <property type="protein sequence ID" value="QND78551.1"/>
    <property type="molecule type" value="Genomic_DNA"/>
</dbReference>
<dbReference type="InterPro" id="IPR001412">
    <property type="entry name" value="aa-tRNA-synth_I_CS"/>
</dbReference>
<dbReference type="GO" id="GO:0004823">
    <property type="term" value="F:leucine-tRNA ligase activity"/>
    <property type="evidence" value="ECO:0007669"/>
    <property type="project" value="UniProtKB-EC"/>
</dbReference>
<evidence type="ECO:0000256" key="1">
    <source>
        <dbReference type="ARBA" id="ARBA00005594"/>
    </source>
</evidence>
<dbReference type="PANTHER" id="PTHR43740">
    <property type="entry name" value="LEUCYL-TRNA SYNTHETASE"/>
    <property type="match status" value="1"/>
</dbReference>
<dbReference type="SUPFAM" id="SSF52374">
    <property type="entry name" value="Nucleotidylyl transferase"/>
    <property type="match status" value="1"/>
</dbReference>
<gene>
    <name evidence="10" type="primary">leuS</name>
    <name evidence="10" type="ORF">NASMSEV_089</name>
</gene>
<keyword evidence="6 8" id="KW-0648">Protein biosynthesis</keyword>
<protein>
    <recommendedName>
        <fullName evidence="2">leucine--tRNA ligase</fullName>
        <ecNumber evidence="2">6.1.1.4</ecNumber>
    </recommendedName>
</protein>
<evidence type="ECO:0000256" key="2">
    <source>
        <dbReference type="ARBA" id="ARBA00013164"/>
    </source>
</evidence>
<feature type="domain" description="Aminoacyl-tRNA synthetase class Ia" evidence="9">
    <location>
        <begin position="13"/>
        <end position="509"/>
    </location>
</feature>
<dbReference type="AlphaFoldDB" id="A0A7G6UHQ4"/>
<dbReference type="InterPro" id="IPR002300">
    <property type="entry name" value="aa-tRNA-synth_Ia"/>
</dbReference>
<organism evidence="10 11">
    <name type="scientific">Candidatus Nasuia deltocephalincola</name>
    <dbReference type="NCBI Taxonomy" id="1160784"/>
    <lineage>
        <taxon>Bacteria</taxon>
        <taxon>Pseudomonadati</taxon>
        <taxon>Pseudomonadota</taxon>
        <taxon>Betaproteobacteria</taxon>
        <taxon>Candidatus Nasuia</taxon>
    </lineage>
</organism>
<evidence type="ECO:0000256" key="7">
    <source>
        <dbReference type="ARBA" id="ARBA00023146"/>
    </source>
</evidence>
<dbReference type="EC" id="6.1.1.4" evidence="2"/>
<dbReference type="PROSITE" id="PS00178">
    <property type="entry name" value="AA_TRNA_LIGASE_I"/>
    <property type="match status" value="1"/>
</dbReference>
<evidence type="ECO:0000313" key="11">
    <source>
        <dbReference type="Proteomes" id="UP000515745"/>
    </source>
</evidence>
<dbReference type="InterPro" id="IPR002302">
    <property type="entry name" value="Leu-tRNA-ligase"/>
</dbReference>
<keyword evidence="4 8" id="KW-0547">Nucleotide-binding</keyword>